<protein>
    <submittedName>
        <fullName evidence="1">Uncharacterized protein</fullName>
    </submittedName>
</protein>
<dbReference type="Proteomes" id="UP001055072">
    <property type="component" value="Unassembled WGS sequence"/>
</dbReference>
<comment type="caution">
    <text evidence="1">The sequence shown here is derived from an EMBL/GenBank/DDBJ whole genome shotgun (WGS) entry which is preliminary data.</text>
</comment>
<gene>
    <name evidence="1" type="ORF">BDY19DRAFT_997439</name>
</gene>
<proteinExistence type="predicted"/>
<name>A0ACB8TRV0_9APHY</name>
<sequence length="273" mass="30839">MARECETDAMSQLLDENDVQIRDLWPGDIAGICVEEGEPVLPMPADMDELEAWAYVGNIDDDMPSRGKQLFYRSEGLERHPVKLKLYGVVRQACLTPLGNWRGTEDGTVAAHRMVELEDPTESEAFESQMRVLDCLRKYVAYTLRGHTANQNRQVLRLQQRLFTKVIARLPPPVSTLQVGDDPEGLTYRVHEQWVVTCDITLRKRTFTGEMRPATSLSFEAGDFVEAEVYVDVIVRRSKGTAPKVVDTRFRVVAVTKLLCKTDPSNPINSPMV</sequence>
<evidence type="ECO:0000313" key="2">
    <source>
        <dbReference type="Proteomes" id="UP001055072"/>
    </source>
</evidence>
<reference evidence="1" key="1">
    <citation type="journal article" date="2021" name="Environ. Microbiol.">
        <title>Gene family expansions and transcriptome signatures uncover fungal adaptations to wood decay.</title>
        <authorList>
            <person name="Hage H."/>
            <person name="Miyauchi S."/>
            <person name="Viragh M."/>
            <person name="Drula E."/>
            <person name="Min B."/>
            <person name="Chaduli D."/>
            <person name="Navarro D."/>
            <person name="Favel A."/>
            <person name="Norest M."/>
            <person name="Lesage-Meessen L."/>
            <person name="Balint B."/>
            <person name="Merenyi Z."/>
            <person name="de Eugenio L."/>
            <person name="Morin E."/>
            <person name="Martinez A.T."/>
            <person name="Baldrian P."/>
            <person name="Stursova M."/>
            <person name="Martinez M.J."/>
            <person name="Novotny C."/>
            <person name="Magnuson J.K."/>
            <person name="Spatafora J.W."/>
            <person name="Maurice S."/>
            <person name="Pangilinan J."/>
            <person name="Andreopoulos W."/>
            <person name="LaButti K."/>
            <person name="Hundley H."/>
            <person name="Na H."/>
            <person name="Kuo A."/>
            <person name="Barry K."/>
            <person name="Lipzen A."/>
            <person name="Henrissat B."/>
            <person name="Riley R."/>
            <person name="Ahrendt S."/>
            <person name="Nagy L.G."/>
            <person name="Grigoriev I.V."/>
            <person name="Martin F."/>
            <person name="Rosso M.N."/>
        </authorList>
    </citation>
    <scope>NUCLEOTIDE SEQUENCE</scope>
    <source>
        <strain evidence="1">CBS 384.51</strain>
    </source>
</reference>
<dbReference type="EMBL" id="MU274939">
    <property type="protein sequence ID" value="KAI0084705.1"/>
    <property type="molecule type" value="Genomic_DNA"/>
</dbReference>
<evidence type="ECO:0000313" key="1">
    <source>
        <dbReference type="EMBL" id="KAI0084705.1"/>
    </source>
</evidence>
<keyword evidence="2" id="KW-1185">Reference proteome</keyword>
<accession>A0ACB8TRV0</accession>
<organism evidence="1 2">
    <name type="scientific">Irpex rosettiformis</name>
    <dbReference type="NCBI Taxonomy" id="378272"/>
    <lineage>
        <taxon>Eukaryota</taxon>
        <taxon>Fungi</taxon>
        <taxon>Dikarya</taxon>
        <taxon>Basidiomycota</taxon>
        <taxon>Agaricomycotina</taxon>
        <taxon>Agaricomycetes</taxon>
        <taxon>Polyporales</taxon>
        <taxon>Irpicaceae</taxon>
        <taxon>Irpex</taxon>
    </lineage>
</organism>